<keyword evidence="3" id="KW-0819">tRNA processing</keyword>
<dbReference type="InterPro" id="IPR002646">
    <property type="entry name" value="PolA_pol_head_dom"/>
</dbReference>
<reference evidence="13 14" key="1">
    <citation type="journal article" date="2016" name="Nat. Commun.">
        <title>Thousands of microbial genomes shed light on interconnected biogeochemical processes in an aquifer system.</title>
        <authorList>
            <person name="Anantharaman K."/>
            <person name="Brown C.T."/>
            <person name="Hug L.A."/>
            <person name="Sharon I."/>
            <person name="Castelle C.J."/>
            <person name="Probst A.J."/>
            <person name="Thomas B.C."/>
            <person name="Singh A."/>
            <person name="Wilkins M.J."/>
            <person name="Karaoz U."/>
            <person name="Brodie E.L."/>
            <person name="Williams K.H."/>
            <person name="Hubbard S.S."/>
            <person name="Banfield J.F."/>
        </authorList>
    </citation>
    <scope>NUCLEOTIDE SEQUENCE [LARGE SCALE GENOMIC DNA]</scope>
</reference>
<dbReference type="Gene3D" id="3.30.460.10">
    <property type="entry name" value="Beta Polymerase, domain 2"/>
    <property type="match status" value="1"/>
</dbReference>
<dbReference type="GO" id="GO:0046872">
    <property type="term" value="F:metal ion binding"/>
    <property type="evidence" value="ECO:0007669"/>
    <property type="project" value="UniProtKB-KW"/>
</dbReference>
<dbReference type="InterPro" id="IPR003607">
    <property type="entry name" value="HD/PDEase_dom"/>
</dbReference>
<dbReference type="STRING" id="1802579.A2310_05285"/>
<comment type="similarity">
    <text evidence="9">Belongs to the tRNA nucleotidyltransferase/poly(A) polymerase family.</text>
</comment>
<dbReference type="SUPFAM" id="SSF81891">
    <property type="entry name" value="Poly A polymerase C-terminal region-like"/>
    <property type="match status" value="1"/>
</dbReference>
<evidence type="ECO:0000256" key="9">
    <source>
        <dbReference type="RuleBase" id="RU003953"/>
    </source>
</evidence>
<dbReference type="InterPro" id="IPR032810">
    <property type="entry name" value="CCA-adding_enz_C"/>
</dbReference>
<feature type="domain" description="Poly A polymerase head" evidence="10">
    <location>
        <begin position="25"/>
        <end position="145"/>
    </location>
</feature>
<protein>
    <recommendedName>
        <fullName evidence="15">HD domain-containing protein</fullName>
    </recommendedName>
</protein>
<gene>
    <name evidence="13" type="ORF">A2310_05285</name>
</gene>
<feature type="domain" description="tRNA nucleotidyltransferase/poly(A) polymerase RNA and SrmB- binding" evidence="11">
    <location>
        <begin position="173"/>
        <end position="232"/>
    </location>
</feature>
<keyword evidence="2 9" id="KW-0808">Transferase</keyword>
<dbReference type="GO" id="GO:0016779">
    <property type="term" value="F:nucleotidyltransferase activity"/>
    <property type="evidence" value="ECO:0007669"/>
    <property type="project" value="UniProtKB-KW"/>
</dbReference>
<evidence type="ECO:0000256" key="4">
    <source>
        <dbReference type="ARBA" id="ARBA00022695"/>
    </source>
</evidence>
<evidence type="ECO:0000259" key="12">
    <source>
        <dbReference type="Pfam" id="PF13735"/>
    </source>
</evidence>
<keyword evidence="5" id="KW-0479">Metal-binding</keyword>
<dbReference type="Pfam" id="PF12627">
    <property type="entry name" value="PolyA_pol_RNAbd"/>
    <property type="match status" value="1"/>
</dbReference>
<dbReference type="GO" id="GO:0008033">
    <property type="term" value="P:tRNA processing"/>
    <property type="evidence" value="ECO:0007669"/>
    <property type="project" value="UniProtKB-KW"/>
</dbReference>
<keyword evidence="4" id="KW-0548">Nucleotidyltransferase</keyword>
<evidence type="ECO:0000256" key="2">
    <source>
        <dbReference type="ARBA" id="ARBA00022679"/>
    </source>
</evidence>
<evidence type="ECO:0000256" key="1">
    <source>
        <dbReference type="ARBA" id="ARBA00001946"/>
    </source>
</evidence>
<dbReference type="Gene3D" id="1.10.246.80">
    <property type="match status" value="1"/>
</dbReference>
<evidence type="ECO:0000313" key="13">
    <source>
        <dbReference type="EMBL" id="OGC23444.1"/>
    </source>
</evidence>
<comment type="caution">
    <text evidence="13">The sequence shown here is derived from an EMBL/GenBank/DDBJ whole genome shotgun (WGS) entry which is preliminary data.</text>
</comment>
<keyword evidence="6" id="KW-0547">Nucleotide-binding</keyword>
<dbReference type="CDD" id="cd05398">
    <property type="entry name" value="NT_ClassII-CCAase"/>
    <property type="match status" value="1"/>
</dbReference>
<dbReference type="EMBL" id="MEUB01000018">
    <property type="protein sequence ID" value="OGC23444.1"/>
    <property type="molecule type" value="Genomic_DNA"/>
</dbReference>
<dbReference type="NCBIfam" id="TIGR00277">
    <property type="entry name" value="HDIG"/>
    <property type="match status" value="1"/>
</dbReference>
<dbReference type="InterPro" id="IPR006675">
    <property type="entry name" value="HDIG_dom"/>
</dbReference>
<comment type="cofactor">
    <cofactor evidence="1">
        <name>Mg(2+)</name>
        <dbReference type="ChEBI" id="CHEBI:18420"/>
    </cofactor>
</comment>
<name>A0A1F4SSL0_UNCSA</name>
<proteinExistence type="inferred from homology"/>
<dbReference type="Pfam" id="PF01743">
    <property type="entry name" value="PolyA_pol"/>
    <property type="match status" value="1"/>
</dbReference>
<evidence type="ECO:0000256" key="5">
    <source>
        <dbReference type="ARBA" id="ARBA00022723"/>
    </source>
</evidence>
<dbReference type="AlphaFoldDB" id="A0A1F4SSL0"/>
<dbReference type="CDD" id="cd00077">
    <property type="entry name" value="HDc"/>
    <property type="match status" value="1"/>
</dbReference>
<dbReference type="GO" id="GO:0000166">
    <property type="term" value="F:nucleotide binding"/>
    <property type="evidence" value="ECO:0007669"/>
    <property type="project" value="UniProtKB-KW"/>
</dbReference>
<dbReference type="Proteomes" id="UP000178417">
    <property type="component" value="Unassembled WGS sequence"/>
</dbReference>
<evidence type="ECO:0000256" key="6">
    <source>
        <dbReference type="ARBA" id="ARBA00022741"/>
    </source>
</evidence>
<keyword evidence="7" id="KW-0460">Magnesium</keyword>
<evidence type="ECO:0008006" key="15">
    <source>
        <dbReference type="Google" id="ProtNLM"/>
    </source>
</evidence>
<dbReference type="InterPro" id="IPR050264">
    <property type="entry name" value="Bact_CCA-adding_enz_type3_sf"/>
</dbReference>
<evidence type="ECO:0000259" key="11">
    <source>
        <dbReference type="Pfam" id="PF12627"/>
    </source>
</evidence>
<dbReference type="SUPFAM" id="SSF81301">
    <property type="entry name" value="Nucleotidyltransferase"/>
    <property type="match status" value="1"/>
</dbReference>
<dbReference type="Pfam" id="PF13735">
    <property type="entry name" value="tRNA_NucTran2_2"/>
    <property type="match status" value="1"/>
</dbReference>
<evidence type="ECO:0000256" key="3">
    <source>
        <dbReference type="ARBA" id="ARBA00022694"/>
    </source>
</evidence>
<feature type="domain" description="CCA-adding enzyme C-terminal" evidence="12">
    <location>
        <begin position="296"/>
        <end position="438"/>
    </location>
</feature>
<dbReference type="Gene3D" id="1.10.3090.10">
    <property type="entry name" value="cca-adding enzyme, domain 2"/>
    <property type="match status" value="1"/>
</dbReference>
<evidence type="ECO:0000256" key="8">
    <source>
        <dbReference type="ARBA" id="ARBA00022884"/>
    </source>
</evidence>
<evidence type="ECO:0000313" key="14">
    <source>
        <dbReference type="Proteomes" id="UP000178417"/>
    </source>
</evidence>
<dbReference type="InterPro" id="IPR043519">
    <property type="entry name" value="NT_sf"/>
</dbReference>
<accession>A0A1F4SSL0</accession>
<dbReference type="PANTHER" id="PTHR46173:SF1">
    <property type="entry name" value="CCA TRNA NUCLEOTIDYLTRANSFERASE 1, MITOCHONDRIAL"/>
    <property type="match status" value="1"/>
</dbReference>
<dbReference type="GO" id="GO:0000049">
    <property type="term" value="F:tRNA binding"/>
    <property type="evidence" value="ECO:0007669"/>
    <property type="project" value="TreeGrafter"/>
</dbReference>
<keyword evidence="8 9" id="KW-0694">RNA-binding</keyword>
<dbReference type="PANTHER" id="PTHR46173">
    <property type="entry name" value="CCA TRNA NUCLEOTIDYLTRANSFERASE 1, MITOCHONDRIAL"/>
    <property type="match status" value="1"/>
</dbReference>
<organism evidence="13 14">
    <name type="scientific">candidate division WOR-1 bacterium RIFOXYB2_FULL_37_13</name>
    <dbReference type="NCBI Taxonomy" id="1802579"/>
    <lineage>
        <taxon>Bacteria</taxon>
        <taxon>Bacillati</taxon>
        <taxon>Saganbacteria</taxon>
    </lineage>
</organism>
<dbReference type="InterPro" id="IPR032828">
    <property type="entry name" value="PolyA_RNA-bd"/>
</dbReference>
<evidence type="ECO:0000256" key="7">
    <source>
        <dbReference type="ARBA" id="ARBA00022842"/>
    </source>
</evidence>
<evidence type="ECO:0000259" key="10">
    <source>
        <dbReference type="Pfam" id="PF01743"/>
    </source>
</evidence>
<sequence length="443" mass="50236">MLKKSKIPGSAQHIIKTLKNNGYKAYLVGGSVRDLLLFKSPNEWDITTDAFPQVVSKLFEKVVPTGIKYGTVTIIIKGETFEVTTFRKDEKYVDGRHPSNVKFTKELKQDLARRDFTINAMAYDPVDNELVDIFGGQKDLKHKIIKAVGDPVERFSEDGLRPVRACRFAASLGFKIENKTFAAISKTLKIVKKVAAERVCDEIKKLLKTKKPSIGIENMRNSGVLELFIPELVKSAGVKQPEPYHKYDVYWHSLYSCDAAPKENLIVRLAALFHDIAKPECKEGETFYNHEQIGSEVVAKLLRKLKFSNEIIGKVTNLVENHMFNYESSWKDSAVRRFIKRVGLKNIPDLFALRLADCSAMGRKIDNGYLKELKARIDKAIKEENALHVVDLKINGKDVMRALKIKPGPKVGKALNYLLEKVIEDPVLNDKKNLLEMVRSYEP</sequence>